<keyword evidence="5" id="KW-0804">Transcription</keyword>
<dbReference type="GO" id="GO:0005829">
    <property type="term" value="C:cytosol"/>
    <property type="evidence" value="ECO:0007669"/>
    <property type="project" value="TreeGrafter"/>
</dbReference>
<evidence type="ECO:0000313" key="10">
    <source>
        <dbReference type="Proteomes" id="UP000708298"/>
    </source>
</evidence>
<evidence type="ECO:0000256" key="2">
    <source>
        <dbReference type="ARBA" id="ARBA00023012"/>
    </source>
</evidence>
<dbReference type="SUPFAM" id="SSF52172">
    <property type="entry name" value="CheY-like"/>
    <property type="match status" value="1"/>
</dbReference>
<dbReference type="SUPFAM" id="SSF46894">
    <property type="entry name" value="C-terminal effector domain of the bipartite response regulators"/>
    <property type="match status" value="1"/>
</dbReference>
<keyword evidence="4" id="KW-0238">DNA-binding</keyword>
<protein>
    <submittedName>
        <fullName evidence="9">Response regulator</fullName>
    </submittedName>
</protein>
<dbReference type="InterPro" id="IPR016032">
    <property type="entry name" value="Sig_transdc_resp-reg_C-effctor"/>
</dbReference>
<dbReference type="CDD" id="cd06170">
    <property type="entry name" value="LuxR_C_like"/>
    <property type="match status" value="1"/>
</dbReference>
<evidence type="ECO:0000259" key="7">
    <source>
        <dbReference type="PROSITE" id="PS50043"/>
    </source>
</evidence>
<dbReference type="PANTHER" id="PTHR48111">
    <property type="entry name" value="REGULATOR OF RPOS"/>
    <property type="match status" value="1"/>
</dbReference>
<dbReference type="Pfam" id="PF00072">
    <property type="entry name" value="Response_reg"/>
    <property type="match status" value="1"/>
</dbReference>
<feature type="modified residue" description="4-aspartylphosphate" evidence="6">
    <location>
        <position position="55"/>
    </location>
</feature>
<dbReference type="Proteomes" id="UP000708298">
    <property type="component" value="Unassembled WGS sequence"/>
</dbReference>
<dbReference type="GO" id="GO:0006355">
    <property type="term" value="P:regulation of DNA-templated transcription"/>
    <property type="evidence" value="ECO:0007669"/>
    <property type="project" value="InterPro"/>
</dbReference>
<dbReference type="Gene3D" id="3.40.50.2300">
    <property type="match status" value="1"/>
</dbReference>
<dbReference type="PROSITE" id="PS50043">
    <property type="entry name" value="HTH_LUXR_2"/>
    <property type="match status" value="1"/>
</dbReference>
<dbReference type="Pfam" id="PF00196">
    <property type="entry name" value="GerE"/>
    <property type="match status" value="1"/>
</dbReference>
<evidence type="ECO:0000256" key="3">
    <source>
        <dbReference type="ARBA" id="ARBA00023015"/>
    </source>
</evidence>
<dbReference type="GO" id="GO:0000976">
    <property type="term" value="F:transcription cis-regulatory region binding"/>
    <property type="evidence" value="ECO:0007669"/>
    <property type="project" value="TreeGrafter"/>
</dbReference>
<dbReference type="PANTHER" id="PTHR48111:SF1">
    <property type="entry name" value="TWO-COMPONENT RESPONSE REGULATOR ORR33"/>
    <property type="match status" value="1"/>
</dbReference>
<feature type="domain" description="Response regulatory" evidence="8">
    <location>
        <begin position="6"/>
        <end position="122"/>
    </location>
</feature>
<dbReference type="SMART" id="SM00448">
    <property type="entry name" value="REC"/>
    <property type="match status" value="1"/>
</dbReference>
<proteinExistence type="predicted"/>
<evidence type="ECO:0000256" key="1">
    <source>
        <dbReference type="ARBA" id="ARBA00022553"/>
    </source>
</evidence>
<dbReference type="InterPro" id="IPR001789">
    <property type="entry name" value="Sig_transdc_resp-reg_receiver"/>
</dbReference>
<dbReference type="GO" id="GO:0000156">
    <property type="term" value="F:phosphorelay response regulator activity"/>
    <property type="evidence" value="ECO:0007669"/>
    <property type="project" value="TreeGrafter"/>
</dbReference>
<dbReference type="InterPro" id="IPR000792">
    <property type="entry name" value="Tscrpt_reg_LuxR_C"/>
</dbReference>
<keyword evidence="10" id="KW-1185">Reference proteome</keyword>
<keyword evidence="1 6" id="KW-0597">Phosphoprotein</keyword>
<sequence>MHSRNTVVIVDDSVESLNFLTDVLESAGLTVLVALSGESAMLLVDKVVPDLILMDAMMPGMDGFETCRRLKASASFVDLPIIFMTGLSETEHIIRGFQACGVDYVTKPVVPNELLARIERHLATAQTARNARTAIDLTGRFLIAVDANANVVWSTPQANRLVMNCLGASDSALQDLPSGLSGWLSKPLESSASAITVQMGSRSVQATYIGRVSENEIILRLSLDDQQADKEKLQKKFRLTVREADVLLWISAGKTNKDIGEILGLSPRTVNKYLDQIFEKMSVENRAAAAAHAVRVLSGI</sequence>
<dbReference type="PRINTS" id="PR00038">
    <property type="entry name" value="HTHLUXR"/>
</dbReference>
<dbReference type="SMART" id="SM00421">
    <property type="entry name" value="HTH_LUXR"/>
    <property type="match status" value="1"/>
</dbReference>
<gene>
    <name evidence="9" type="ORF">ASILVAE211_21225</name>
</gene>
<dbReference type="InterPro" id="IPR011006">
    <property type="entry name" value="CheY-like_superfamily"/>
</dbReference>
<dbReference type="EMBL" id="JAESVB010000016">
    <property type="protein sequence ID" value="MCB8877730.1"/>
    <property type="molecule type" value="Genomic_DNA"/>
</dbReference>
<evidence type="ECO:0000256" key="6">
    <source>
        <dbReference type="PROSITE-ProRule" id="PRU00169"/>
    </source>
</evidence>
<dbReference type="PROSITE" id="PS50110">
    <property type="entry name" value="RESPONSE_REGULATORY"/>
    <property type="match status" value="1"/>
</dbReference>
<dbReference type="GO" id="GO:0032993">
    <property type="term" value="C:protein-DNA complex"/>
    <property type="evidence" value="ECO:0007669"/>
    <property type="project" value="TreeGrafter"/>
</dbReference>
<evidence type="ECO:0000313" key="9">
    <source>
        <dbReference type="EMBL" id="MCB8877730.1"/>
    </source>
</evidence>
<comment type="caution">
    <text evidence="9">The sequence shown here is derived from an EMBL/GenBank/DDBJ whole genome shotgun (WGS) entry which is preliminary data.</text>
</comment>
<evidence type="ECO:0000256" key="5">
    <source>
        <dbReference type="ARBA" id="ARBA00023163"/>
    </source>
</evidence>
<evidence type="ECO:0000256" key="4">
    <source>
        <dbReference type="ARBA" id="ARBA00023125"/>
    </source>
</evidence>
<reference evidence="9" key="1">
    <citation type="journal article" date="2021" name="Microorganisms">
        <title>Acidisoma silvae sp. nov. and Acidisomacellulosilytica sp. nov., Two Acidophilic Bacteria Isolated from Decaying Wood, Hydrolyzing Cellulose and Producing Poly-3-hydroxybutyrate.</title>
        <authorList>
            <person name="Mieszkin S."/>
            <person name="Pouder E."/>
            <person name="Uroz S."/>
            <person name="Simon-Colin C."/>
            <person name="Alain K."/>
        </authorList>
    </citation>
    <scope>NUCLEOTIDE SEQUENCE</scope>
    <source>
        <strain evidence="9">HW T2.11</strain>
    </source>
</reference>
<name>A0A963YWS0_9PROT</name>
<keyword evidence="3" id="KW-0805">Transcription regulation</keyword>
<organism evidence="9 10">
    <name type="scientific">Acidisoma silvae</name>
    <dbReference type="NCBI Taxonomy" id="2802396"/>
    <lineage>
        <taxon>Bacteria</taxon>
        <taxon>Pseudomonadati</taxon>
        <taxon>Pseudomonadota</taxon>
        <taxon>Alphaproteobacteria</taxon>
        <taxon>Acetobacterales</taxon>
        <taxon>Acidocellaceae</taxon>
        <taxon>Acidisoma</taxon>
    </lineage>
</organism>
<reference evidence="9" key="2">
    <citation type="submission" date="2021-01" db="EMBL/GenBank/DDBJ databases">
        <authorList>
            <person name="Mieszkin S."/>
            <person name="Pouder E."/>
            <person name="Alain K."/>
        </authorList>
    </citation>
    <scope>NUCLEOTIDE SEQUENCE</scope>
    <source>
        <strain evidence="9">HW T2.11</strain>
    </source>
</reference>
<dbReference type="AlphaFoldDB" id="A0A963YWS0"/>
<accession>A0A963YWS0</accession>
<dbReference type="InterPro" id="IPR039420">
    <property type="entry name" value="WalR-like"/>
</dbReference>
<dbReference type="Gene3D" id="1.10.10.10">
    <property type="entry name" value="Winged helix-like DNA-binding domain superfamily/Winged helix DNA-binding domain"/>
    <property type="match status" value="1"/>
</dbReference>
<evidence type="ECO:0000259" key="8">
    <source>
        <dbReference type="PROSITE" id="PS50110"/>
    </source>
</evidence>
<keyword evidence="2" id="KW-0902">Two-component regulatory system</keyword>
<dbReference type="InterPro" id="IPR036388">
    <property type="entry name" value="WH-like_DNA-bd_sf"/>
</dbReference>
<feature type="domain" description="HTH luxR-type" evidence="7">
    <location>
        <begin position="232"/>
        <end position="297"/>
    </location>
</feature>